<protein>
    <submittedName>
        <fullName evidence="1">Uncharacterized protein</fullName>
    </submittedName>
</protein>
<reference evidence="1" key="1">
    <citation type="journal article" date="2015" name="Nature">
        <title>Complex archaea that bridge the gap between prokaryotes and eukaryotes.</title>
        <authorList>
            <person name="Spang A."/>
            <person name="Saw J.H."/>
            <person name="Jorgensen S.L."/>
            <person name="Zaremba-Niedzwiedzka K."/>
            <person name="Martijn J."/>
            <person name="Lind A.E."/>
            <person name="van Eijk R."/>
            <person name="Schleper C."/>
            <person name="Guy L."/>
            <person name="Ettema T.J."/>
        </authorList>
    </citation>
    <scope>NUCLEOTIDE SEQUENCE</scope>
</reference>
<gene>
    <name evidence="1" type="ORF">LCGC14_1080920</name>
</gene>
<proteinExistence type="predicted"/>
<dbReference type="AlphaFoldDB" id="A0A0F9QL48"/>
<dbReference type="EMBL" id="LAZR01004730">
    <property type="protein sequence ID" value="KKN06083.1"/>
    <property type="molecule type" value="Genomic_DNA"/>
</dbReference>
<sequence>MGITKKTTPTRGDIYFLHKDVFDGFVDRILVAYSDENIIGVYEELRFLRVWLDALNGELSCFSQE</sequence>
<accession>A0A0F9QL48</accession>
<name>A0A0F9QL48_9ZZZZ</name>
<organism evidence="1">
    <name type="scientific">marine sediment metagenome</name>
    <dbReference type="NCBI Taxonomy" id="412755"/>
    <lineage>
        <taxon>unclassified sequences</taxon>
        <taxon>metagenomes</taxon>
        <taxon>ecological metagenomes</taxon>
    </lineage>
</organism>
<evidence type="ECO:0000313" key="1">
    <source>
        <dbReference type="EMBL" id="KKN06083.1"/>
    </source>
</evidence>
<comment type="caution">
    <text evidence="1">The sequence shown here is derived from an EMBL/GenBank/DDBJ whole genome shotgun (WGS) entry which is preliminary data.</text>
</comment>